<evidence type="ECO:0000256" key="2">
    <source>
        <dbReference type="ARBA" id="ARBA00022692"/>
    </source>
</evidence>
<gene>
    <name evidence="7" type="ORF">GPUH_LOCUS13991</name>
</gene>
<keyword evidence="4 5" id="KW-0472">Membrane</keyword>
<keyword evidence="3 5" id="KW-1133">Transmembrane helix</keyword>
<keyword evidence="8" id="KW-1185">Reference proteome</keyword>
<evidence type="ECO:0000313" key="7">
    <source>
        <dbReference type="EMBL" id="VDN23366.1"/>
    </source>
</evidence>
<evidence type="ECO:0000256" key="5">
    <source>
        <dbReference type="SAM" id="Phobius"/>
    </source>
</evidence>
<comment type="subcellular location">
    <subcellularLocation>
        <location evidence="1">Membrane</location>
    </subcellularLocation>
</comment>
<organism evidence="9">
    <name type="scientific">Gongylonema pulchrum</name>
    <dbReference type="NCBI Taxonomy" id="637853"/>
    <lineage>
        <taxon>Eukaryota</taxon>
        <taxon>Metazoa</taxon>
        <taxon>Ecdysozoa</taxon>
        <taxon>Nematoda</taxon>
        <taxon>Chromadorea</taxon>
        <taxon>Rhabditida</taxon>
        <taxon>Spirurina</taxon>
        <taxon>Spiruromorpha</taxon>
        <taxon>Spiruroidea</taxon>
        <taxon>Gongylonematidae</taxon>
        <taxon>Gongylonema</taxon>
    </lineage>
</organism>
<dbReference type="Proteomes" id="UP000271098">
    <property type="component" value="Unassembled WGS sequence"/>
</dbReference>
<feature type="domain" description="G-protein coupled receptors family 1 profile" evidence="6">
    <location>
        <begin position="55"/>
        <end position="233"/>
    </location>
</feature>
<dbReference type="Pfam" id="PF10320">
    <property type="entry name" value="7TM_GPCR_Srsx"/>
    <property type="match status" value="1"/>
</dbReference>
<feature type="transmembrane region" description="Helical" evidence="5">
    <location>
        <begin position="185"/>
        <end position="206"/>
    </location>
</feature>
<reference evidence="7 8" key="2">
    <citation type="submission" date="2018-11" db="EMBL/GenBank/DDBJ databases">
        <authorList>
            <consortium name="Pathogen Informatics"/>
        </authorList>
    </citation>
    <scope>NUCLEOTIDE SEQUENCE [LARGE SCALE GENOMIC DNA]</scope>
</reference>
<feature type="transmembrane region" description="Helical" evidence="5">
    <location>
        <begin position="218"/>
        <end position="240"/>
    </location>
</feature>
<dbReference type="PROSITE" id="PS50262">
    <property type="entry name" value="G_PROTEIN_RECEP_F1_2"/>
    <property type="match status" value="1"/>
</dbReference>
<reference evidence="9" key="1">
    <citation type="submission" date="2016-06" db="UniProtKB">
        <authorList>
            <consortium name="WormBaseParasite"/>
        </authorList>
    </citation>
    <scope>IDENTIFICATION</scope>
</reference>
<dbReference type="WBParaSite" id="GPUH_0001400601-mRNA-1">
    <property type="protein sequence ID" value="GPUH_0001400601-mRNA-1"/>
    <property type="gene ID" value="GPUH_0001400601"/>
</dbReference>
<dbReference type="InterPro" id="IPR017452">
    <property type="entry name" value="GPCR_Rhodpsn_7TM"/>
</dbReference>
<proteinExistence type="predicted"/>
<dbReference type="PANTHER" id="PTHR23360">
    <property type="entry name" value="G-PROTEIN COUPLED RECEPTORS FAMILY 1 PROFILE DOMAIN-CONTAINING PROTEIN-RELATED"/>
    <property type="match status" value="1"/>
</dbReference>
<dbReference type="SUPFAM" id="SSF81321">
    <property type="entry name" value="Family A G protein-coupled receptor-like"/>
    <property type="match status" value="1"/>
</dbReference>
<feature type="transmembrane region" description="Helical" evidence="5">
    <location>
        <begin position="85"/>
        <end position="107"/>
    </location>
</feature>
<dbReference type="GO" id="GO:0016020">
    <property type="term" value="C:membrane"/>
    <property type="evidence" value="ECO:0007669"/>
    <property type="project" value="UniProtKB-SubCell"/>
</dbReference>
<evidence type="ECO:0000313" key="8">
    <source>
        <dbReference type="Proteomes" id="UP000271098"/>
    </source>
</evidence>
<dbReference type="CDD" id="cd00637">
    <property type="entry name" value="7tm_classA_rhodopsin-like"/>
    <property type="match status" value="1"/>
</dbReference>
<protein>
    <submittedName>
        <fullName evidence="9">G_PROTEIN_RECEP_F1_2 domain-containing protein</fullName>
    </submittedName>
</protein>
<dbReference type="EMBL" id="UYRT01080776">
    <property type="protein sequence ID" value="VDN23366.1"/>
    <property type="molecule type" value="Genomic_DNA"/>
</dbReference>
<evidence type="ECO:0000313" key="9">
    <source>
        <dbReference type="WBParaSite" id="GPUH_0001400601-mRNA-1"/>
    </source>
</evidence>
<dbReference type="InterPro" id="IPR047130">
    <property type="entry name" value="7TM_GPCR_Srsx_nematod"/>
</dbReference>
<dbReference type="InterPro" id="IPR019424">
    <property type="entry name" value="7TM_GPCR_Srsx"/>
</dbReference>
<evidence type="ECO:0000259" key="6">
    <source>
        <dbReference type="PROSITE" id="PS50262"/>
    </source>
</evidence>
<name>A0A183DZ50_9BILA</name>
<keyword evidence="2 5" id="KW-0812">Transmembrane</keyword>
<feature type="transmembrane region" description="Helical" evidence="5">
    <location>
        <begin position="127"/>
        <end position="152"/>
    </location>
</feature>
<accession>A0A183DZ50</accession>
<sequence length="266" mass="29967">MVANGLTGAALVIAGVGRLAMFYSNYSERASRRKCMLMPWNILFSWAEPMQAVSLFMVSLDRLIALSFPLAYFKKNGFIEITECILPICFWTGSVTLLVMVSWYFSWQDTKPIFDPFCWTPDSQLPFFRQFFLLVVITASIGSVLLYIAVYAMTRESVRRARNTQMGSKAADAFERRQRKLTRTMNISCVVTMIFYVTPMCVRFFIGGTIGTTVNDFVTVYSGISCNFNPLAILAALFIMQEDVKGAVLSSLPHCLHRLIPSAVPN</sequence>
<dbReference type="Gene3D" id="1.20.1070.10">
    <property type="entry name" value="Rhodopsin 7-helix transmembrane proteins"/>
    <property type="match status" value="1"/>
</dbReference>
<evidence type="ECO:0000256" key="3">
    <source>
        <dbReference type="ARBA" id="ARBA00022989"/>
    </source>
</evidence>
<dbReference type="OrthoDB" id="5857186at2759"/>
<evidence type="ECO:0000256" key="4">
    <source>
        <dbReference type="ARBA" id="ARBA00023136"/>
    </source>
</evidence>
<dbReference type="AlphaFoldDB" id="A0A183DZ50"/>
<evidence type="ECO:0000256" key="1">
    <source>
        <dbReference type="ARBA" id="ARBA00004370"/>
    </source>
</evidence>